<dbReference type="SUPFAM" id="SSF53474">
    <property type="entry name" value="alpha/beta-Hydrolases"/>
    <property type="match status" value="1"/>
</dbReference>
<dbReference type="Gene3D" id="3.40.50.1820">
    <property type="entry name" value="alpha/beta hydrolase"/>
    <property type="match status" value="1"/>
</dbReference>
<evidence type="ECO:0000256" key="1">
    <source>
        <dbReference type="SAM" id="Phobius"/>
    </source>
</evidence>
<reference evidence="3" key="1">
    <citation type="submission" date="2022-03" db="EMBL/GenBank/DDBJ databases">
        <title>A functionally conserved STORR gene fusion in Papaver species that diverged 16.8 million years ago.</title>
        <authorList>
            <person name="Catania T."/>
        </authorList>
    </citation>
    <scope>NUCLEOTIDE SEQUENCE</scope>
    <source>
        <strain evidence="3">S-191538</strain>
    </source>
</reference>
<feature type="transmembrane region" description="Helical" evidence="1">
    <location>
        <begin position="152"/>
        <end position="170"/>
    </location>
</feature>
<keyword evidence="1" id="KW-0812">Transmembrane</keyword>
<evidence type="ECO:0000259" key="2">
    <source>
        <dbReference type="Pfam" id="PF01764"/>
    </source>
</evidence>
<dbReference type="PANTHER" id="PTHR31479:SF2">
    <property type="entry name" value="ALPHA_BETA-HYDROLASES SUPERFAMILY PROTEIN"/>
    <property type="match status" value="1"/>
</dbReference>
<organism evidence="3 4">
    <name type="scientific">Papaver nudicaule</name>
    <name type="common">Iceland poppy</name>
    <dbReference type="NCBI Taxonomy" id="74823"/>
    <lineage>
        <taxon>Eukaryota</taxon>
        <taxon>Viridiplantae</taxon>
        <taxon>Streptophyta</taxon>
        <taxon>Embryophyta</taxon>
        <taxon>Tracheophyta</taxon>
        <taxon>Spermatophyta</taxon>
        <taxon>Magnoliopsida</taxon>
        <taxon>Ranunculales</taxon>
        <taxon>Papaveraceae</taxon>
        <taxon>Papaveroideae</taxon>
        <taxon>Papaver</taxon>
    </lineage>
</organism>
<proteinExistence type="predicted"/>
<feature type="domain" description="Fungal lipase-type" evidence="2">
    <location>
        <begin position="135"/>
        <end position="180"/>
    </location>
</feature>
<keyword evidence="1" id="KW-1133">Transmembrane helix</keyword>
<feature type="transmembrane region" description="Helical" evidence="1">
    <location>
        <begin position="190"/>
        <end position="214"/>
    </location>
</feature>
<evidence type="ECO:0000313" key="3">
    <source>
        <dbReference type="EMBL" id="MCL7046130.1"/>
    </source>
</evidence>
<dbReference type="AlphaFoldDB" id="A0AA41VRG6"/>
<name>A0AA41VRG6_PAPNU</name>
<keyword evidence="4" id="KW-1185">Reference proteome</keyword>
<dbReference type="PANTHER" id="PTHR31479">
    <property type="entry name" value="ALPHA/BETA-HYDROLASES SUPERFAMILY PROTEIN"/>
    <property type="match status" value="1"/>
</dbReference>
<protein>
    <recommendedName>
        <fullName evidence="2">Fungal lipase-type domain-containing protein</fullName>
    </recommendedName>
</protein>
<comment type="caution">
    <text evidence="3">The sequence shown here is derived from an EMBL/GenBank/DDBJ whole genome shotgun (WGS) entry which is preliminary data.</text>
</comment>
<keyword evidence="1" id="KW-0472">Membrane</keyword>
<dbReference type="GO" id="GO:0006629">
    <property type="term" value="P:lipid metabolic process"/>
    <property type="evidence" value="ECO:0007669"/>
    <property type="project" value="InterPro"/>
</dbReference>
<dbReference type="Proteomes" id="UP001177140">
    <property type="component" value="Unassembled WGS sequence"/>
</dbReference>
<dbReference type="Pfam" id="PF01764">
    <property type="entry name" value="Lipase_3"/>
    <property type="match status" value="1"/>
</dbReference>
<accession>A0AA41VRG6</accession>
<sequence>MSYQGKQIDKDFEASGLSRLTTVDWQNENHQRSIAASLVQGVYALKNARQKNQQVCQAWWASFDFQLTDKLTDDSDSSIFGAVYEFIPKPKNNHSIEAPTYVIAFRGTMIRKETWARDMKLNIKIMKNKLHRSSCIEKAIQAVKSKASVKGATIWLAGHSMGSAIAMLAGKDMAKTGKFLASYLFNPPFVAYPMKSGILVATTFMITAAATVFVRDNQERQHSENVFNDLSKWAPKLYLHPSDPICSGYILYFKLLEKMQRYGVGFVGRLAAPNSLRACVTTSHTPKRNSHDLSQWFTDDSVNSHPKMYRHN</sequence>
<dbReference type="EMBL" id="JAJJMA010277661">
    <property type="protein sequence ID" value="MCL7046130.1"/>
    <property type="molecule type" value="Genomic_DNA"/>
</dbReference>
<gene>
    <name evidence="3" type="ORF">MKW94_014788</name>
</gene>
<dbReference type="InterPro" id="IPR029058">
    <property type="entry name" value="AB_hydrolase_fold"/>
</dbReference>
<evidence type="ECO:0000313" key="4">
    <source>
        <dbReference type="Proteomes" id="UP001177140"/>
    </source>
</evidence>
<dbReference type="InterPro" id="IPR002921">
    <property type="entry name" value="Fungal_lipase-type"/>
</dbReference>